<evidence type="ECO:0000256" key="1">
    <source>
        <dbReference type="ARBA" id="ARBA00004571"/>
    </source>
</evidence>
<accession>A0ABQ6P1T4</accession>
<evidence type="ECO:0000256" key="6">
    <source>
        <dbReference type="ARBA" id="ARBA00023004"/>
    </source>
</evidence>
<dbReference type="Proteomes" id="UP001187221">
    <property type="component" value="Unassembled WGS sequence"/>
</dbReference>
<dbReference type="PANTHER" id="PTHR32552">
    <property type="entry name" value="FERRICHROME IRON RECEPTOR-RELATED"/>
    <property type="match status" value="1"/>
</dbReference>
<evidence type="ECO:0000256" key="10">
    <source>
        <dbReference type="ARBA" id="ARBA00023237"/>
    </source>
</evidence>
<evidence type="ECO:0000256" key="4">
    <source>
        <dbReference type="ARBA" id="ARBA00022496"/>
    </source>
</evidence>
<comment type="caution">
    <text evidence="12">The sequence shown here is derived from an EMBL/GenBank/DDBJ whole genome shotgun (WGS) entry which is preliminary data.</text>
</comment>
<keyword evidence="13" id="KW-1185">Reference proteome</keyword>
<keyword evidence="9" id="KW-0472">Membrane</keyword>
<keyword evidence="8" id="KW-0798">TonB box</keyword>
<proteinExistence type="predicted"/>
<evidence type="ECO:0000256" key="7">
    <source>
        <dbReference type="ARBA" id="ARBA00023065"/>
    </source>
</evidence>
<keyword evidence="3" id="KW-1134">Transmembrane beta strand</keyword>
<keyword evidence="4" id="KW-0410">Iron transport</keyword>
<evidence type="ECO:0000256" key="3">
    <source>
        <dbReference type="ARBA" id="ARBA00022452"/>
    </source>
</evidence>
<dbReference type="Pfam" id="PF00593">
    <property type="entry name" value="TonB_dep_Rec_b-barrel"/>
    <property type="match status" value="1"/>
</dbReference>
<dbReference type="PANTHER" id="PTHR32552:SF81">
    <property type="entry name" value="TONB-DEPENDENT OUTER MEMBRANE RECEPTOR"/>
    <property type="match status" value="1"/>
</dbReference>
<keyword evidence="6" id="KW-0408">Iron</keyword>
<evidence type="ECO:0000256" key="8">
    <source>
        <dbReference type="ARBA" id="ARBA00023077"/>
    </source>
</evidence>
<keyword evidence="10" id="KW-0998">Cell outer membrane</keyword>
<dbReference type="Gene3D" id="2.40.170.20">
    <property type="entry name" value="TonB-dependent receptor, beta-barrel domain"/>
    <property type="match status" value="1"/>
</dbReference>
<dbReference type="RefSeq" id="WP_317973094.1">
    <property type="nucleotide sequence ID" value="NZ_BTFW01000001.1"/>
</dbReference>
<evidence type="ECO:0000313" key="13">
    <source>
        <dbReference type="Proteomes" id="UP001187221"/>
    </source>
</evidence>
<dbReference type="SUPFAM" id="SSF56935">
    <property type="entry name" value="Porins"/>
    <property type="match status" value="1"/>
</dbReference>
<evidence type="ECO:0000259" key="11">
    <source>
        <dbReference type="Pfam" id="PF00593"/>
    </source>
</evidence>
<sequence>MYDTTADIRSTSNDYPTPQAVRSRIVAGTAAYDLGFATIKSITSFQYVSMQAANSGDMVNRPLALALYGYKDEEPVKLTQNHSVTEEINISHSGGKVDWIAGAFFLHTWGIEHYFETQQSSTDRIDYTPSFSANAGEQAALYAAGLAFESNSSSRRTSVAGYGQATLHLGSHMRLTGGLRYSWDKYTANTSTFYIIPVPMLSQFSKVTGKVSAEYDFARSSTVYASFSTGVKPGGTNLNPNATVVPSSFSHEFVRAYEIGAKNEFFNRTVRLNVSAFYNDYRNLQADSEDPIPYQGGMTNVPKSHVWGVEGEAAIKLPYGLRIDANATGMWSKVDSNFEVIDPYTAQIINRDTGGPNLGNNLALRAQAFTNIKGNELGRVPHFSTSASISKTTDIRDLGTLDLFIQANYRSAFWYRVFNNPLVDRVPHQFLMNLNARFQPRHGPWYVELNVTNLLGSDAIDARYAENFGVGGVFESIVPPRQVIGRLGIRF</sequence>
<dbReference type="InterPro" id="IPR039426">
    <property type="entry name" value="TonB-dep_rcpt-like"/>
</dbReference>
<feature type="domain" description="TonB-dependent receptor-like beta-barrel" evidence="11">
    <location>
        <begin position="23"/>
        <end position="454"/>
    </location>
</feature>
<protein>
    <recommendedName>
        <fullName evidence="11">TonB-dependent receptor-like beta-barrel domain-containing protein</fullName>
    </recommendedName>
</protein>
<reference evidence="12 13" key="1">
    <citation type="submission" date="2023-06" db="EMBL/GenBank/DDBJ databases">
        <title>Draft genome sequence of Novosphingobium sp. strain IK01.</title>
        <authorList>
            <person name="Hatamoto M."/>
            <person name="Ikarashi T."/>
            <person name="Yamaguchi T."/>
        </authorList>
    </citation>
    <scope>NUCLEOTIDE SEQUENCE [LARGE SCALE GENOMIC DNA]</scope>
    <source>
        <strain evidence="12 13">IK01</strain>
    </source>
</reference>
<organism evidence="12 13">
    <name type="scientific">Novosphingobium pituita</name>
    <dbReference type="NCBI Taxonomy" id="3056842"/>
    <lineage>
        <taxon>Bacteria</taxon>
        <taxon>Pseudomonadati</taxon>
        <taxon>Pseudomonadota</taxon>
        <taxon>Alphaproteobacteria</taxon>
        <taxon>Sphingomonadales</taxon>
        <taxon>Sphingomonadaceae</taxon>
        <taxon>Novosphingobium</taxon>
    </lineage>
</organism>
<evidence type="ECO:0000256" key="2">
    <source>
        <dbReference type="ARBA" id="ARBA00022448"/>
    </source>
</evidence>
<evidence type="ECO:0000313" key="12">
    <source>
        <dbReference type="EMBL" id="GMM59228.1"/>
    </source>
</evidence>
<keyword evidence="2" id="KW-0813">Transport</keyword>
<comment type="subcellular location">
    <subcellularLocation>
        <location evidence="1">Cell outer membrane</location>
        <topology evidence="1">Multi-pass membrane protein</topology>
    </subcellularLocation>
</comment>
<evidence type="ECO:0000256" key="9">
    <source>
        <dbReference type="ARBA" id="ARBA00023136"/>
    </source>
</evidence>
<keyword evidence="7" id="KW-0406">Ion transport</keyword>
<dbReference type="EMBL" id="BTFW01000001">
    <property type="protein sequence ID" value="GMM59228.1"/>
    <property type="molecule type" value="Genomic_DNA"/>
</dbReference>
<evidence type="ECO:0000256" key="5">
    <source>
        <dbReference type="ARBA" id="ARBA00022692"/>
    </source>
</evidence>
<keyword evidence="5" id="KW-0812">Transmembrane</keyword>
<dbReference type="InterPro" id="IPR000531">
    <property type="entry name" value="Beta-barrel_TonB"/>
</dbReference>
<gene>
    <name evidence="12" type="ORF">NUTIK01_00050</name>
</gene>
<dbReference type="InterPro" id="IPR036942">
    <property type="entry name" value="Beta-barrel_TonB_sf"/>
</dbReference>
<name>A0ABQ6P1T4_9SPHN</name>